<gene>
    <name evidence="2" type="ORF">IWX90DRAFT_82650</name>
</gene>
<comment type="caution">
    <text evidence="2">The sequence shown here is derived from an EMBL/GenBank/DDBJ whole genome shotgun (WGS) entry which is preliminary data.</text>
</comment>
<dbReference type="EMBL" id="JBBWUH010000013">
    <property type="protein sequence ID" value="KAK8153168.1"/>
    <property type="molecule type" value="Genomic_DNA"/>
</dbReference>
<name>A0ABR1XG94_9PEZI</name>
<reference evidence="2 3" key="1">
    <citation type="journal article" date="2022" name="G3 (Bethesda)">
        <title>Enemy or ally: a genomic approach to elucidate the lifestyle of Phyllosticta citrichinaensis.</title>
        <authorList>
            <person name="Buijs V.A."/>
            <person name="Groenewald J.Z."/>
            <person name="Haridas S."/>
            <person name="LaButti K.M."/>
            <person name="Lipzen A."/>
            <person name="Martin F.M."/>
            <person name="Barry K."/>
            <person name="Grigoriev I.V."/>
            <person name="Crous P.W."/>
            <person name="Seidl M.F."/>
        </authorList>
    </citation>
    <scope>NUCLEOTIDE SEQUENCE [LARGE SCALE GENOMIC DNA]</scope>
    <source>
        <strain evidence="2 3">CBS 129764</strain>
    </source>
</reference>
<evidence type="ECO:0000256" key="1">
    <source>
        <dbReference type="SAM" id="Phobius"/>
    </source>
</evidence>
<evidence type="ECO:0000313" key="3">
    <source>
        <dbReference type="Proteomes" id="UP001456524"/>
    </source>
</evidence>
<accession>A0ABR1XG94</accession>
<keyword evidence="1" id="KW-0812">Transmembrane</keyword>
<protein>
    <submittedName>
        <fullName evidence="2">Uncharacterized protein</fullName>
    </submittedName>
</protein>
<organism evidence="2 3">
    <name type="scientific">Phyllosticta citrichinensis</name>
    <dbReference type="NCBI Taxonomy" id="1130410"/>
    <lineage>
        <taxon>Eukaryota</taxon>
        <taxon>Fungi</taxon>
        <taxon>Dikarya</taxon>
        <taxon>Ascomycota</taxon>
        <taxon>Pezizomycotina</taxon>
        <taxon>Dothideomycetes</taxon>
        <taxon>Dothideomycetes incertae sedis</taxon>
        <taxon>Botryosphaeriales</taxon>
        <taxon>Phyllostictaceae</taxon>
        <taxon>Phyllosticta</taxon>
    </lineage>
</organism>
<evidence type="ECO:0000313" key="2">
    <source>
        <dbReference type="EMBL" id="KAK8153168.1"/>
    </source>
</evidence>
<dbReference type="Proteomes" id="UP001456524">
    <property type="component" value="Unassembled WGS sequence"/>
</dbReference>
<keyword evidence="3" id="KW-1185">Reference proteome</keyword>
<feature type="transmembrane region" description="Helical" evidence="1">
    <location>
        <begin position="60"/>
        <end position="85"/>
    </location>
</feature>
<keyword evidence="1" id="KW-0472">Membrane</keyword>
<keyword evidence="1" id="KW-1133">Transmembrane helix</keyword>
<sequence length="349" mass="38250">MNHDQSAAGNYTDDPTIESGGIMVIEDSKKAMLSSLLARNISSSELGTSKRKFGVKTTSVLRTTLVVAFVSLVIFAIAFTAFAAMSPETSSPVGASTAPSNSALDNHPGLPEEFVEAVLASVFRHEKDHPAPASNSTHRLSKRAIPSDQNCEEATHWLRRFCDAEVNEQAFVDDCKDPDTGFEYEILDECPENMNCAPHVERNPPGDRDPVDHITICVPRTPPREDNINRDGKKVSQYGYRPVEVNSLGNTQQVLPIGVGAVMTDASVSGFVSDQYKSYVILPNNELNAHLRGATDKLCATSRDSKVRDRRDCVPLYYLNLQVGNVIDYSFGLSLFQKAVLFYSIWGTG</sequence>
<proteinExistence type="predicted"/>